<name>A0A8J2SJ14_9STRA</name>
<keyword evidence="1" id="KW-0472">Membrane</keyword>
<keyword evidence="1" id="KW-0812">Transmembrane</keyword>
<dbReference type="Gene3D" id="3.40.50.300">
    <property type="entry name" value="P-loop containing nucleotide triphosphate hydrolases"/>
    <property type="match status" value="1"/>
</dbReference>
<evidence type="ECO:0000313" key="3">
    <source>
        <dbReference type="Proteomes" id="UP000789595"/>
    </source>
</evidence>
<proteinExistence type="predicted"/>
<comment type="caution">
    <text evidence="2">The sequence shown here is derived from an EMBL/GenBank/DDBJ whole genome shotgun (WGS) entry which is preliminary data.</text>
</comment>
<dbReference type="EMBL" id="CAKKNE010000002">
    <property type="protein sequence ID" value="CAH0368909.1"/>
    <property type="molecule type" value="Genomic_DNA"/>
</dbReference>
<evidence type="ECO:0000313" key="2">
    <source>
        <dbReference type="EMBL" id="CAH0368909.1"/>
    </source>
</evidence>
<dbReference type="Proteomes" id="UP000789595">
    <property type="component" value="Unassembled WGS sequence"/>
</dbReference>
<gene>
    <name evidence="2" type="ORF">PECAL_2P20100</name>
</gene>
<keyword evidence="1" id="KW-1133">Transmembrane helix</keyword>
<evidence type="ECO:0008006" key="4">
    <source>
        <dbReference type="Google" id="ProtNLM"/>
    </source>
</evidence>
<organism evidence="2 3">
    <name type="scientific">Pelagomonas calceolata</name>
    <dbReference type="NCBI Taxonomy" id="35677"/>
    <lineage>
        <taxon>Eukaryota</taxon>
        <taxon>Sar</taxon>
        <taxon>Stramenopiles</taxon>
        <taxon>Ochrophyta</taxon>
        <taxon>Pelagophyceae</taxon>
        <taxon>Pelagomonadales</taxon>
        <taxon>Pelagomonadaceae</taxon>
        <taxon>Pelagomonas</taxon>
    </lineage>
</organism>
<dbReference type="InterPro" id="IPR027417">
    <property type="entry name" value="P-loop_NTPase"/>
</dbReference>
<feature type="transmembrane region" description="Helical" evidence="1">
    <location>
        <begin position="15"/>
        <end position="34"/>
    </location>
</feature>
<keyword evidence="3" id="KW-1185">Reference proteome</keyword>
<dbReference type="AlphaFoldDB" id="A0A8J2SJ14"/>
<evidence type="ECO:0000256" key="1">
    <source>
        <dbReference type="SAM" id="Phobius"/>
    </source>
</evidence>
<dbReference type="OrthoDB" id="423096at2759"/>
<reference evidence="2" key="1">
    <citation type="submission" date="2021-11" db="EMBL/GenBank/DDBJ databases">
        <authorList>
            <consortium name="Genoscope - CEA"/>
            <person name="William W."/>
        </authorList>
    </citation>
    <scope>NUCLEOTIDE SEQUENCE</scope>
</reference>
<dbReference type="SUPFAM" id="SSF52540">
    <property type="entry name" value="P-loop containing nucleoside triphosphate hydrolases"/>
    <property type="match status" value="1"/>
</dbReference>
<sequence length="449" mass="50141">MGSDDGAKGREGKGAASLGTLLFLVCFVAPMLLVEQYLVRRRGLTLAKLKGEVQAVRAHPGQAIGDAVRIVEGEARDAIERGRNLERHIEAMLHRQRPPEAPPVVATPVVPQKVKKPLRDMLLDLALLAPRDALAVLDKDPLGVERVTNASEWRCPAERLLSSSNAPSREALRRMRENRDGAFLWFDHLSKAGGTSFCKFARKNVGFKSTPRYYCMPSDGADIPGTDGRVGRWPASQLREYLQRTRHRVVASEWDPFPAQMLESFRDDAVLASIIRDPLDRLVSAHKFWGVLNNPSKNAPDPVKWLRNMDKRARSRTMAQAPRDYLQQVARNNFAVWKFAFSTDGRFHDCKGDAACGRAALQAAVATLSKFHVLAPTTWQAHAGPLYARLGWSKLEEEHVVNIGTVQDSSSRRALPDADYAALREANVLDEILWHWARRAFLESLHCAP</sequence>
<accession>A0A8J2SJ14</accession>
<protein>
    <recommendedName>
        <fullName evidence="4">Sulfotransferase domain-containing protein</fullName>
    </recommendedName>
</protein>